<comment type="caution">
    <text evidence="2">The sequence shown here is derived from an EMBL/GenBank/DDBJ whole genome shotgun (WGS) entry which is preliminary data.</text>
</comment>
<proteinExistence type="predicted"/>
<sequence>MTFTKQTGTKRLPRRKDRHFNSEMEGHHGTFNDCTVFELWQKKIQEKKKPLLSVTRHATHAAVFFFMAEVNGHRFFYGRSLRNS</sequence>
<evidence type="ECO:0000313" key="2">
    <source>
        <dbReference type="EMBL" id="GIX95486.1"/>
    </source>
</evidence>
<organism evidence="2 3">
    <name type="scientific">Caerostris extrusa</name>
    <name type="common">Bark spider</name>
    <name type="synonym">Caerostris bankana</name>
    <dbReference type="NCBI Taxonomy" id="172846"/>
    <lineage>
        <taxon>Eukaryota</taxon>
        <taxon>Metazoa</taxon>
        <taxon>Ecdysozoa</taxon>
        <taxon>Arthropoda</taxon>
        <taxon>Chelicerata</taxon>
        <taxon>Arachnida</taxon>
        <taxon>Araneae</taxon>
        <taxon>Araneomorphae</taxon>
        <taxon>Entelegynae</taxon>
        <taxon>Araneoidea</taxon>
        <taxon>Araneidae</taxon>
        <taxon>Caerostris</taxon>
    </lineage>
</organism>
<protein>
    <submittedName>
        <fullName evidence="2">Uncharacterized protein</fullName>
    </submittedName>
</protein>
<dbReference type="Proteomes" id="UP001054945">
    <property type="component" value="Unassembled WGS sequence"/>
</dbReference>
<name>A0AAV4PIB6_CAEEX</name>
<evidence type="ECO:0000313" key="3">
    <source>
        <dbReference type="Proteomes" id="UP001054945"/>
    </source>
</evidence>
<reference evidence="2 3" key="1">
    <citation type="submission" date="2021-06" db="EMBL/GenBank/DDBJ databases">
        <title>Caerostris extrusa draft genome.</title>
        <authorList>
            <person name="Kono N."/>
            <person name="Arakawa K."/>
        </authorList>
    </citation>
    <scope>NUCLEOTIDE SEQUENCE [LARGE SCALE GENOMIC DNA]</scope>
</reference>
<dbReference type="AlphaFoldDB" id="A0AAV4PIB6"/>
<keyword evidence="3" id="KW-1185">Reference proteome</keyword>
<dbReference type="EMBL" id="BPLR01004527">
    <property type="protein sequence ID" value="GIX95486.1"/>
    <property type="molecule type" value="Genomic_DNA"/>
</dbReference>
<evidence type="ECO:0000256" key="1">
    <source>
        <dbReference type="SAM" id="MobiDB-lite"/>
    </source>
</evidence>
<accession>A0AAV4PIB6</accession>
<feature type="region of interest" description="Disordered" evidence="1">
    <location>
        <begin position="1"/>
        <end position="24"/>
    </location>
</feature>
<gene>
    <name evidence="2" type="ORF">CEXT_557031</name>
</gene>